<sequence length="269" mass="29145">MTQQKRFDYKGKFTLVTGASKGLGKAYAEELAARGSNLVLVARSEAELETLAVALRRDYKVRAEVIQADLGDVSAPGKIVESLERMGIELDLLVNNAAVGYSGKFFSRSLEEELTPVIVNAHSLVALTHLLGKKMMERGSGGIINIGSNGAFQPLAYNATYTATKAFVLLLSEALAQEMKGSGVRMMIASPGPTATEFFTQSPTTVKREKMDSAQSVARRTLDDYVRGKVLSYPGRFSTRAGTWISRILPRETTAAIAAHISKSMGFDR</sequence>
<comment type="catalytic activity">
    <reaction evidence="3">
        <text>L-allo-threonine + NADP(+) = aminoacetone + CO2 + NADPH</text>
        <dbReference type="Rhea" id="RHEA:43524"/>
        <dbReference type="ChEBI" id="CHEBI:16526"/>
        <dbReference type="ChEBI" id="CHEBI:57783"/>
        <dbReference type="ChEBI" id="CHEBI:58320"/>
        <dbReference type="ChEBI" id="CHEBI:58349"/>
        <dbReference type="ChEBI" id="CHEBI:58585"/>
        <dbReference type="EC" id="1.1.1.381"/>
    </reaction>
</comment>
<dbReference type="PIRSF" id="PIRSF000126">
    <property type="entry name" value="11-beta-HSD1"/>
    <property type="match status" value="1"/>
</dbReference>
<dbReference type="AlphaFoldDB" id="G8NP34"/>
<evidence type="ECO:0000256" key="6">
    <source>
        <dbReference type="ARBA" id="ARBA00044065"/>
    </source>
</evidence>
<keyword evidence="2" id="KW-0560">Oxidoreductase</keyword>
<dbReference type="EC" id="1.1.1.298" evidence="4"/>
<dbReference type="eggNOG" id="COG0300">
    <property type="taxonomic scope" value="Bacteria"/>
</dbReference>
<dbReference type="Gene3D" id="3.40.50.720">
    <property type="entry name" value="NAD(P)-binding Rossmann-like Domain"/>
    <property type="match status" value="1"/>
</dbReference>
<dbReference type="PRINTS" id="PR00081">
    <property type="entry name" value="GDHRDH"/>
</dbReference>
<dbReference type="PANTHER" id="PTHR43086">
    <property type="entry name" value="VERY-LONG-CHAIN 3-OXOOACYL-COA REDUCTASE"/>
    <property type="match status" value="1"/>
</dbReference>
<dbReference type="HOGENOM" id="CLU_010194_2_1_0"/>
<comment type="similarity">
    <text evidence="1 11">Belongs to the short-chain dehydrogenases/reductases (SDR) family.</text>
</comment>
<dbReference type="PANTHER" id="PTHR43086:SF3">
    <property type="entry name" value="NADP-DEPENDENT 3-HYDROXY ACID DEHYDROGENASE YDFG"/>
    <property type="match status" value="1"/>
</dbReference>
<gene>
    <name evidence="12" type="ordered locus">AciX8_3950</name>
</gene>
<evidence type="ECO:0000256" key="10">
    <source>
        <dbReference type="ARBA" id="ARBA00047274"/>
    </source>
</evidence>
<comment type="function">
    <text evidence="9">NADP-dependent dehydrogenase with broad substrate specificity acting on 3-hydroxy acids. Catalyzes the NADP-dependent oxidation of L-allo-threonine to L-2-amino-3-keto-butyrate, which is spontaneously decarboxylated into aminoacetone. Also acts on D-threonine, L-serine, D-serine, D-3-hydroxyisobutyrate, L-3-hydroxyisobutyrate, D-glycerate and L-glycerate. Able to catalyze the reduction of the malonic semialdehyde to 3-hydroxypropionic acid. YdfG is apparently supplementing RutE, the presumed malonic semialdehyde reductase involved in pyrimidine degradation since both are able to detoxify malonic semialdehyde.</text>
</comment>
<dbReference type="InterPro" id="IPR020904">
    <property type="entry name" value="Sc_DH/Rdtase_CS"/>
</dbReference>
<dbReference type="SUPFAM" id="SSF51735">
    <property type="entry name" value="NAD(P)-binding Rossmann-fold domains"/>
    <property type="match status" value="1"/>
</dbReference>
<name>G8NP34_GRAMM</name>
<dbReference type="RefSeq" id="WP_014267104.1">
    <property type="nucleotide sequence ID" value="NC_016631.1"/>
</dbReference>
<evidence type="ECO:0000256" key="8">
    <source>
        <dbReference type="ARBA" id="ARBA00044349"/>
    </source>
</evidence>
<dbReference type="PRINTS" id="PR00080">
    <property type="entry name" value="SDRFAMILY"/>
</dbReference>
<evidence type="ECO:0000256" key="9">
    <source>
        <dbReference type="ARBA" id="ARBA00045650"/>
    </source>
</evidence>
<evidence type="ECO:0000256" key="3">
    <source>
        <dbReference type="ARBA" id="ARBA00043812"/>
    </source>
</evidence>
<dbReference type="Proteomes" id="UP000007113">
    <property type="component" value="Chromosome"/>
</dbReference>
<evidence type="ECO:0000256" key="7">
    <source>
        <dbReference type="ARBA" id="ARBA00044271"/>
    </source>
</evidence>
<accession>G8NP34</accession>
<organism evidence="12 13">
    <name type="scientific">Granulicella mallensis (strain ATCC BAA-1857 / DSM 23137 / MP5ACTX8)</name>
    <dbReference type="NCBI Taxonomy" id="682795"/>
    <lineage>
        <taxon>Bacteria</taxon>
        <taxon>Pseudomonadati</taxon>
        <taxon>Acidobacteriota</taxon>
        <taxon>Terriglobia</taxon>
        <taxon>Terriglobales</taxon>
        <taxon>Acidobacteriaceae</taxon>
        <taxon>Granulicella</taxon>
    </lineage>
</organism>
<evidence type="ECO:0000256" key="5">
    <source>
        <dbReference type="ARBA" id="ARBA00044059"/>
    </source>
</evidence>
<dbReference type="InterPro" id="IPR036291">
    <property type="entry name" value="NAD(P)-bd_dom_sf"/>
</dbReference>
<dbReference type="KEGG" id="gma:AciX8_3950"/>
<evidence type="ECO:0000256" key="1">
    <source>
        <dbReference type="ARBA" id="ARBA00006484"/>
    </source>
</evidence>
<reference evidence="12 13" key="1">
    <citation type="submission" date="2011-11" db="EMBL/GenBank/DDBJ databases">
        <title>Complete sequence of Granulicella mallensis MP5ACTX8.</title>
        <authorList>
            <consortium name="US DOE Joint Genome Institute"/>
            <person name="Lucas S."/>
            <person name="Copeland A."/>
            <person name="Lapidus A."/>
            <person name="Cheng J.-F."/>
            <person name="Goodwin L."/>
            <person name="Pitluck S."/>
            <person name="Peters L."/>
            <person name="Lu M."/>
            <person name="Detter J.C."/>
            <person name="Han C."/>
            <person name="Tapia R."/>
            <person name="Land M."/>
            <person name="Hauser L."/>
            <person name="Kyrpides N."/>
            <person name="Ivanova N."/>
            <person name="Mikhailova N."/>
            <person name="Pagani I."/>
            <person name="Rawat S."/>
            <person name="Mannisto M."/>
            <person name="Haggblom M."/>
            <person name="Woyke T."/>
        </authorList>
    </citation>
    <scope>NUCLEOTIDE SEQUENCE [LARGE SCALE GENOMIC DNA]</scope>
    <source>
        <strain evidence="13">ATCC BAA-1857 / DSM 23137 / MP5ACTX8</strain>
    </source>
</reference>
<evidence type="ECO:0000256" key="2">
    <source>
        <dbReference type="ARBA" id="ARBA00023002"/>
    </source>
</evidence>
<dbReference type="GO" id="GO:0035527">
    <property type="term" value="F:3-hydroxypropionate dehydrogenase (NADP+) activity"/>
    <property type="evidence" value="ECO:0007669"/>
    <property type="project" value="UniProtKB-EC"/>
</dbReference>
<protein>
    <recommendedName>
        <fullName evidence="6">NADP-dependent 3-hydroxy acid dehydrogenase YdfG</fullName>
        <ecNumber evidence="4">1.1.1.298</ecNumber>
        <ecNumber evidence="5">1.1.1.381</ecNumber>
    </recommendedName>
    <alternativeName>
        <fullName evidence="8">L-allo-threonine dehydrogenase</fullName>
    </alternativeName>
    <alternativeName>
        <fullName evidence="7">Malonic semialdehyde reductase</fullName>
    </alternativeName>
</protein>
<dbReference type="PROSITE" id="PS00061">
    <property type="entry name" value="ADH_SHORT"/>
    <property type="match status" value="1"/>
</dbReference>
<evidence type="ECO:0000256" key="4">
    <source>
        <dbReference type="ARBA" id="ARBA00044050"/>
    </source>
</evidence>
<evidence type="ECO:0000313" key="13">
    <source>
        <dbReference type="Proteomes" id="UP000007113"/>
    </source>
</evidence>
<evidence type="ECO:0000256" key="11">
    <source>
        <dbReference type="RuleBase" id="RU000363"/>
    </source>
</evidence>
<evidence type="ECO:0000313" key="12">
    <source>
        <dbReference type="EMBL" id="AEU38233.1"/>
    </source>
</evidence>
<dbReference type="InterPro" id="IPR002347">
    <property type="entry name" value="SDR_fam"/>
</dbReference>
<proteinExistence type="inferred from homology"/>
<comment type="catalytic activity">
    <reaction evidence="10">
        <text>3-hydroxypropanoate + NADP(+) = 3-oxopropanoate + NADPH + H(+)</text>
        <dbReference type="Rhea" id="RHEA:26438"/>
        <dbReference type="ChEBI" id="CHEBI:15378"/>
        <dbReference type="ChEBI" id="CHEBI:16510"/>
        <dbReference type="ChEBI" id="CHEBI:33190"/>
        <dbReference type="ChEBI" id="CHEBI:57783"/>
        <dbReference type="ChEBI" id="CHEBI:58349"/>
        <dbReference type="EC" id="1.1.1.298"/>
    </reaction>
</comment>
<dbReference type="CDD" id="cd05233">
    <property type="entry name" value="SDR_c"/>
    <property type="match status" value="1"/>
</dbReference>
<keyword evidence="13" id="KW-1185">Reference proteome</keyword>
<dbReference type="Pfam" id="PF00106">
    <property type="entry name" value="adh_short"/>
    <property type="match status" value="1"/>
</dbReference>
<dbReference type="EC" id="1.1.1.381" evidence="5"/>
<dbReference type="EMBL" id="CP003130">
    <property type="protein sequence ID" value="AEU38233.1"/>
    <property type="molecule type" value="Genomic_DNA"/>
</dbReference>
<dbReference type="OrthoDB" id="9808814at2"/>
<dbReference type="STRING" id="682795.AciX8_3950"/>